<dbReference type="SUPFAM" id="SSF53720">
    <property type="entry name" value="ALDH-like"/>
    <property type="match status" value="1"/>
</dbReference>
<accession>A0ABS0PH09</accession>
<name>A0ABS0PH09_9BRAD</name>
<evidence type="ECO:0000259" key="3">
    <source>
        <dbReference type="Pfam" id="PF00171"/>
    </source>
</evidence>
<dbReference type="PANTHER" id="PTHR43353:SF5">
    <property type="entry name" value="SUCCINATE-SEMIALDEHYDE DEHYDROGENASE, MITOCHONDRIAL"/>
    <property type="match status" value="1"/>
</dbReference>
<dbReference type="EMBL" id="JACCHP010000001">
    <property type="protein sequence ID" value="MBH5396281.1"/>
    <property type="molecule type" value="Genomic_DNA"/>
</dbReference>
<keyword evidence="5" id="KW-1185">Reference proteome</keyword>
<dbReference type="Pfam" id="PF00171">
    <property type="entry name" value="Aldedh"/>
    <property type="match status" value="1"/>
</dbReference>
<evidence type="ECO:0000256" key="1">
    <source>
        <dbReference type="ARBA" id="ARBA00009986"/>
    </source>
</evidence>
<reference evidence="4 5" key="1">
    <citation type="submission" date="2020-07" db="EMBL/GenBank/DDBJ databases">
        <title>Bradyrhizobium diversity isolated from nodules of indigenous legumes of Western Australia.</title>
        <authorList>
            <person name="Klepa M.S."/>
        </authorList>
    </citation>
    <scope>NUCLEOTIDE SEQUENCE [LARGE SCALE GENOMIC DNA]</scope>
    <source>
        <strain evidence="4 5">CNPSo 4010</strain>
    </source>
</reference>
<dbReference type="Proteomes" id="UP000807370">
    <property type="component" value="Unassembled WGS sequence"/>
</dbReference>
<dbReference type="InterPro" id="IPR016161">
    <property type="entry name" value="Ald_DH/histidinol_DH"/>
</dbReference>
<gene>
    <name evidence="4" type="ORF">HZZ13_00340</name>
</gene>
<evidence type="ECO:0000313" key="4">
    <source>
        <dbReference type="EMBL" id="MBH5396281.1"/>
    </source>
</evidence>
<dbReference type="PANTHER" id="PTHR43353">
    <property type="entry name" value="SUCCINATE-SEMIALDEHYDE DEHYDROGENASE, MITOCHONDRIAL"/>
    <property type="match status" value="1"/>
</dbReference>
<dbReference type="InterPro" id="IPR016160">
    <property type="entry name" value="Ald_DH_CS_CYS"/>
</dbReference>
<proteinExistence type="inferred from homology"/>
<comment type="caution">
    <text evidence="4">The sequence shown here is derived from an EMBL/GenBank/DDBJ whole genome shotgun (WGS) entry which is preliminary data.</text>
</comment>
<comment type="similarity">
    <text evidence="1">Belongs to the aldehyde dehydrogenase family.</text>
</comment>
<dbReference type="Gene3D" id="3.40.605.10">
    <property type="entry name" value="Aldehyde Dehydrogenase, Chain A, domain 1"/>
    <property type="match status" value="1"/>
</dbReference>
<dbReference type="InterPro" id="IPR016163">
    <property type="entry name" value="Ald_DH_C"/>
</dbReference>
<dbReference type="InterPro" id="IPR015590">
    <property type="entry name" value="Aldehyde_DH_dom"/>
</dbReference>
<dbReference type="InterPro" id="IPR016162">
    <property type="entry name" value="Ald_DH_N"/>
</dbReference>
<protein>
    <submittedName>
        <fullName evidence="4">NAD-dependent succinate-semialdehyde dehydrogenase</fullName>
    </submittedName>
</protein>
<dbReference type="RefSeq" id="WP_197957731.1">
    <property type="nucleotide sequence ID" value="NZ_JACCHP010000001.1"/>
</dbReference>
<dbReference type="InterPro" id="IPR050740">
    <property type="entry name" value="Aldehyde_DH_Superfamily"/>
</dbReference>
<dbReference type="PROSITE" id="PS00070">
    <property type="entry name" value="ALDEHYDE_DEHYDR_CYS"/>
    <property type="match status" value="1"/>
</dbReference>
<feature type="domain" description="Aldehyde dehydrogenase" evidence="3">
    <location>
        <begin position="47"/>
        <end position="504"/>
    </location>
</feature>
<dbReference type="Gene3D" id="3.40.309.10">
    <property type="entry name" value="Aldehyde Dehydrogenase, Chain A, domain 2"/>
    <property type="match status" value="1"/>
</dbReference>
<organism evidence="4 5">
    <name type="scientific">Bradyrhizobium agreste</name>
    <dbReference type="NCBI Taxonomy" id="2751811"/>
    <lineage>
        <taxon>Bacteria</taxon>
        <taxon>Pseudomonadati</taxon>
        <taxon>Pseudomonadota</taxon>
        <taxon>Alphaproteobacteria</taxon>
        <taxon>Hyphomicrobiales</taxon>
        <taxon>Nitrobacteraceae</taxon>
        <taxon>Bradyrhizobium</taxon>
    </lineage>
</organism>
<sequence>MTARDPQVSFGIVYQANPHVIGLASRSLQTLRRRDFVAGAALIEGRWIAGEQRDVVVDPATGEEIADVARCTGADMHRAIAAAERCFASWRGLLPAKRGAIIRAWAKLMLEHADELAVLTTSEQGKPIAEARQEIAYGAGFLDWFAAEGERAYGETIPSHKSESLLQVRMQPIGVAAAITPWNFPVAMITRKAGAALAAGCPMIVKPAPETPLSALALARLAQDAGVPPGVFQVVVGDPVELSTPLVRDERVRALSFTGSTQVGRLLLKGAAESVKKVSLELGGHAPLLIFDDVDIAKAVNGAMAAKFATSGQDCLAANRIYVQRGIYGAFVESFAAAIAQLRVGHGLDPATNIGPMTKLAVAKKCRAQIDDAAAKGARVFSSGRGEDLGPNFVWPTLLTEVTERMLIANEETFGPVAAVLPFDSEEEVVARANASEMGLAGYVYTDNLRRALRLSEQIECGMLGINTASFTGPPIPFGGWKQSGLGREGSRHGLAEYMELKYICFGDLAT</sequence>
<evidence type="ECO:0000313" key="5">
    <source>
        <dbReference type="Proteomes" id="UP000807370"/>
    </source>
</evidence>
<evidence type="ECO:0000256" key="2">
    <source>
        <dbReference type="ARBA" id="ARBA00023002"/>
    </source>
</evidence>
<keyword evidence="2" id="KW-0560">Oxidoreductase</keyword>
<dbReference type="CDD" id="cd07103">
    <property type="entry name" value="ALDH_F5_SSADH_GabD"/>
    <property type="match status" value="1"/>
</dbReference>